<dbReference type="InParanoid" id="D8RBB4"/>
<dbReference type="Pfam" id="PF07944">
    <property type="entry name" value="Beta-AFase-like_GH127_cat"/>
    <property type="match status" value="1"/>
</dbReference>
<dbReference type="OMA" id="THTIERH"/>
<name>D8RBB4_SELML</name>
<dbReference type="Proteomes" id="UP000001514">
    <property type="component" value="Unassembled WGS sequence"/>
</dbReference>
<protein>
    <submittedName>
        <fullName evidence="4">Uncharacterized protein</fullName>
    </submittedName>
</protein>
<dbReference type="GO" id="GO:0046556">
    <property type="term" value="F:alpha-L-arabinofuranosidase activity"/>
    <property type="evidence" value="ECO:0007669"/>
    <property type="project" value="InterPro"/>
</dbReference>
<dbReference type="InterPro" id="IPR049046">
    <property type="entry name" value="Beta-AFase-like_GH127_middle"/>
</dbReference>
<dbReference type="Gramene" id="EFJ30467">
    <property type="protein sequence ID" value="EFJ30467"/>
    <property type="gene ID" value="SELMODRAFT_89765"/>
</dbReference>
<dbReference type="eggNOG" id="ENOG502QRCI">
    <property type="taxonomic scope" value="Eukaryota"/>
</dbReference>
<evidence type="ECO:0000259" key="3">
    <source>
        <dbReference type="Pfam" id="PF20736"/>
    </source>
</evidence>
<evidence type="ECO:0000313" key="5">
    <source>
        <dbReference type="Proteomes" id="UP000001514"/>
    </source>
</evidence>
<dbReference type="InterPro" id="IPR036195">
    <property type="entry name" value="AbfB_ABD_sf"/>
</dbReference>
<dbReference type="GO" id="GO:0046373">
    <property type="term" value="P:L-arabinose metabolic process"/>
    <property type="evidence" value="ECO:0007669"/>
    <property type="project" value="InterPro"/>
</dbReference>
<keyword evidence="5" id="KW-1185">Reference proteome</keyword>
<gene>
    <name evidence="4" type="ORF">SELMODRAFT_89765</name>
</gene>
<dbReference type="PANTHER" id="PTHR31151">
    <property type="entry name" value="PROLINE-TRNA LIGASE (DUF1680)"/>
    <property type="match status" value="1"/>
</dbReference>
<sequence length="797" mass="89574">MSDPPPAIVPASFAAAASKIHLLEGSSLHKVRIDADSLQGKGQQTNLEYLLMLDVDSLAYSFRNNSGLPTKGVPYGGWEAPDQELRGHFVGHYLSATAKMWASTHNEELKRRMDHLVDILDECQQKIGTGYLSAFPLNLFTRFETYRPVWAPYYTIHKIMAGLLDQYTEAGNMKALRMVIWMAQYFSKRVENYIEKYSIQAHFQALNEETGGMNDVLYDLYKITGDPQHLKLAHLFDKPCFLGPLALQQDTLSGFHANTHIPILIGAQKRYELTGDQVSKELVTFFMDAVNSSHRFVTGGTSDNEFWKDPNRMASSLGKDVEESCSSYNMLKIARNLFRWTKDASYMDYYERLILNGVLTIQRGEPGVMIYMLPMGPGMAKTSSTMGWGDPFDSFWCCYGTGIESFSKFGDSIYFEDYGVRDENPGAQRPIPALYVAQFVPSTLEWDSAGLILKQTVKPLTSFDPVMEVTIHLHENPKATIEETSPYHKLINTLYVRIPSWVASGYEAYFNDEPQDITPGSFLAIQREWKAGDKLTFKFPAEVRLEHIQDDREEHQSLNGIMFGPFVLAGLSHGEFDLGPVDTSSPSDWITPVNPSDNDLLYTFRMGDYQLGHKHRTVTLDSASTNGTDWDFEATFKVISSSSPSLAASKHSGLVGRVVSLELLDQPGRIIAHSGINKNLVVVDTSQFADSTNYLSQANLGFKVVPGLASDRLVSFESQDLPGCYIYVDDWRVPAQLKCRSKENDGFDAKASFKASQGLRSYHPLSFVATSQGLRNFLLFPQLAYRDEHYAIYFDMV</sequence>
<dbReference type="InterPro" id="IPR007934">
    <property type="entry name" value="AbfB_ABD"/>
</dbReference>
<evidence type="ECO:0000259" key="1">
    <source>
        <dbReference type="Pfam" id="PF05270"/>
    </source>
</evidence>
<dbReference type="EMBL" id="GL377575">
    <property type="protein sequence ID" value="EFJ30467.1"/>
    <property type="molecule type" value="Genomic_DNA"/>
</dbReference>
<proteinExistence type="predicted"/>
<dbReference type="InterPro" id="IPR008928">
    <property type="entry name" value="6-hairpin_glycosidase_sf"/>
</dbReference>
<dbReference type="SUPFAM" id="SSF110221">
    <property type="entry name" value="AbfB domain"/>
    <property type="match status" value="1"/>
</dbReference>
<organism evidence="5">
    <name type="scientific">Selaginella moellendorffii</name>
    <name type="common">Spikemoss</name>
    <dbReference type="NCBI Taxonomy" id="88036"/>
    <lineage>
        <taxon>Eukaryota</taxon>
        <taxon>Viridiplantae</taxon>
        <taxon>Streptophyta</taxon>
        <taxon>Embryophyta</taxon>
        <taxon>Tracheophyta</taxon>
        <taxon>Lycopodiopsida</taxon>
        <taxon>Selaginellales</taxon>
        <taxon>Selaginellaceae</taxon>
        <taxon>Selaginella</taxon>
    </lineage>
</organism>
<reference evidence="4 5" key="1">
    <citation type="journal article" date="2011" name="Science">
        <title>The Selaginella genome identifies genetic changes associated with the evolution of vascular plants.</title>
        <authorList>
            <person name="Banks J.A."/>
            <person name="Nishiyama T."/>
            <person name="Hasebe M."/>
            <person name="Bowman J.L."/>
            <person name="Gribskov M."/>
            <person name="dePamphilis C."/>
            <person name="Albert V.A."/>
            <person name="Aono N."/>
            <person name="Aoyama T."/>
            <person name="Ambrose B.A."/>
            <person name="Ashton N.W."/>
            <person name="Axtell M.J."/>
            <person name="Barker E."/>
            <person name="Barker M.S."/>
            <person name="Bennetzen J.L."/>
            <person name="Bonawitz N.D."/>
            <person name="Chapple C."/>
            <person name="Cheng C."/>
            <person name="Correa L.G."/>
            <person name="Dacre M."/>
            <person name="DeBarry J."/>
            <person name="Dreyer I."/>
            <person name="Elias M."/>
            <person name="Engstrom E.M."/>
            <person name="Estelle M."/>
            <person name="Feng L."/>
            <person name="Finet C."/>
            <person name="Floyd S.K."/>
            <person name="Frommer W.B."/>
            <person name="Fujita T."/>
            <person name="Gramzow L."/>
            <person name="Gutensohn M."/>
            <person name="Harholt J."/>
            <person name="Hattori M."/>
            <person name="Heyl A."/>
            <person name="Hirai T."/>
            <person name="Hiwatashi Y."/>
            <person name="Ishikawa M."/>
            <person name="Iwata M."/>
            <person name="Karol K.G."/>
            <person name="Koehler B."/>
            <person name="Kolukisaoglu U."/>
            <person name="Kubo M."/>
            <person name="Kurata T."/>
            <person name="Lalonde S."/>
            <person name="Li K."/>
            <person name="Li Y."/>
            <person name="Litt A."/>
            <person name="Lyons E."/>
            <person name="Manning G."/>
            <person name="Maruyama T."/>
            <person name="Michael T.P."/>
            <person name="Mikami K."/>
            <person name="Miyazaki S."/>
            <person name="Morinaga S."/>
            <person name="Murata T."/>
            <person name="Mueller-Roeber B."/>
            <person name="Nelson D.R."/>
            <person name="Obara M."/>
            <person name="Oguri Y."/>
            <person name="Olmstead R.G."/>
            <person name="Onodera N."/>
            <person name="Petersen B.L."/>
            <person name="Pils B."/>
            <person name="Prigge M."/>
            <person name="Rensing S.A."/>
            <person name="Riano-Pachon D.M."/>
            <person name="Roberts A.W."/>
            <person name="Sato Y."/>
            <person name="Scheller H.V."/>
            <person name="Schulz B."/>
            <person name="Schulz C."/>
            <person name="Shakirov E.V."/>
            <person name="Shibagaki N."/>
            <person name="Shinohara N."/>
            <person name="Shippen D.E."/>
            <person name="Soerensen I."/>
            <person name="Sotooka R."/>
            <person name="Sugimoto N."/>
            <person name="Sugita M."/>
            <person name="Sumikawa N."/>
            <person name="Tanurdzic M."/>
            <person name="Theissen G."/>
            <person name="Ulvskov P."/>
            <person name="Wakazuki S."/>
            <person name="Weng J.K."/>
            <person name="Willats W.W."/>
            <person name="Wipf D."/>
            <person name="Wolf P.G."/>
            <person name="Yang L."/>
            <person name="Zimmer A.D."/>
            <person name="Zhu Q."/>
            <person name="Mitros T."/>
            <person name="Hellsten U."/>
            <person name="Loque D."/>
            <person name="Otillar R."/>
            <person name="Salamov A."/>
            <person name="Schmutz J."/>
            <person name="Shapiro H."/>
            <person name="Lindquist E."/>
            <person name="Lucas S."/>
            <person name="Rokhsar D."/>
            <person name="Grigoriev I.V."/>
        </authorList>
    </citation>
    <scope>NUCLEOTIDE SEQUENCE [LARGE SCALE GENOMIC DNA]</scope>
</reference>
<evidence type="ECO:0000313" key="4">
    <source>
        <dbReference type="EMBL" id="EFJ30467.1"/>
    </source>
</evidence>
<dbReference type="KEGG" id="smo:SELMODRAFT_89765"/>
<dbReference type="SUPFAM" id="SSF48208">
    <property type="entry name" value="Six-hairpin glycosidases"/>
    <property type="match status" value="1"/>
</dbReference>
<evidence type="ECO:0000259" key="2">
    <source>
        <dbReference type="Pfam" id="PF07944"/>
    </source>
</evidence>
<dbReference type="PANTHER" id="PTHR31151:SF0">
    <property type="entry name" value="PROLINE-TRNA LIGASE (DUF1680)"/>
    <property type="match status" value="1"/>
</dbReference>
<feature type="domain" description="Non-reducing end beta-L-arabinofuranosidase-like GH127 middle" evidence="3">
    <location>
        <begin position="434"/>
        <end position="540"/>
    </location>
</feature>
<dbReference type="Pfam" id="PF20736">
    <property type="entry name" value="Glyco_hydro127M"/>
    <property type="match status" value="1"/>
</dbReference>
<dbReference type="AlphaFoldDB" id="D8RBB4"/>
<feature type="domain" description="Non-reducing end beta-L-arabinofuranosidase-like GH127 catalytic" evidence="2">
    <location>
        <begin position="36"/>
        <end position="411"/>
    </location>
</feature>
<feature type="domain" description="Alpha-L-arabinofuranosidase B arabinose-binding" evidence="1">
    <location>
        <begin position="683"/>
        <end position="770"/>
    </location>
</feature>
<dbReference type="Pfam" id="PF05270">
    <property type="entry name" value="AbfB"/>
    <property type="match status" value="1"/>
</dbReference>
<dbReference type="HOGENOM" id="CLU_008033_0_0_1"/>
<dbReference type="OrthoDB" id="5358475at2759"/>
<accession>D8RBB4</accession>
<dbReference type="InterPro" id="IPR012878">
    <property type="entry name" value="Beta-AFase-like_GH127_cat"/>
</dbReference>
<dbReference type="Gene3D" id="2.80.10.50">
    <property type="match status" value="1"/>
</dbReference>